<dbReference type="Gene3D" id="3.40.50.150">
    <property type="entry name" value="Vaccinia Virus protein VP39"/>
    <property type="match status" value="1"/>
</dbReference>
<reference evidence="9" key="1">
    <citation type="journal article" date="2014" name="Genome Announc.">
        <title>Draft genome sequence of Rhodosporidium toruloides CECT1137, an oleaginous yeast of biotechnological interest.</title>
        <authorList>
            <person name="Morin N."/>
            <person name="Calcas X."/>
            <person name="Devillers H."/>
            <person name="Durrens P."/>
            <person name="Sherman D.J."/>
            <person name="Nicaud J.-M."/>
            <person name="Neuveglise C."/>
        </authorList>
    </citation>
    <scope>NUCLEOTIDE SEQUENCE</scope>
    <source>
        <strain evidence="9">CECT1137</strain>
    </source>
</reference>
<evidence type="ECO:0000256" key="5">
    <source>
        <dbReference type="ARBA" id="ARBA00048763"/>
    </source>
</evidence>
<gene>
    <name evidence="9" type="ORF">RHTO0S_20e01860g</name>
</gene>
<evidence type="ECO:0000313" key="9">
    <source>
        <dbReference type="EMBL" id="CDR48809.1"/>
    </source>
</evidence>
<feature type="region of interest" description="Disordered" evidence="8">
    <location>
        <begin position="274"/>
        <end position="319"/>
    </location>
</feature>
<comment type="catalytic activity">
    <reaction evidence="5">
        <text>a 5'-end (N(2),N(7)-dimethyl 5'-triphosphoguanosine)-ribonucleoside in snRNA + S-adenosyl-L-methionine = a 5'-end (N(2),N(2),N(7)-trimethyl 5'-triphosphoguanosine)-ribonucleoside in snRNA + S-adenosyl-L-homocysteine + H(+)</text>
        <dbReference type="Rhea" id="RHEA:78479"/>
        <dbReference type="Rhea" id="RHEA-COMP:19087"/>
        <dbReference type="Rhea" id="RHEA-COMP:19089"/>
        <dbReference type="ChEBI" id="CHEBI:15378"/>
        <dbReference type="ChEBI" id="CHEBI:57856"/>
        <dbReference type="ChEBI" id="CHEBI:59789"/>
        <dbReference type="ChEBI" id="CHEBI:167623"/>
        <dbReference type="ChEBI" id="CHEBI:172880"/>
    </reaction>
    <physiologicalReaction direction="left-to-right" evidence="5">
        <dbReference type="Rhea" id="RHEA:78480"/>
    </physiologicalReaction>
</comment>
<dbReference type="SUPFAM" id="SSF53335">
    <property type="entry name" value="S-adenosyl-L-methionine-dependent methyltransferases"/>
    <property type="match status" value="1"/>
</dbReference>
<evidence type="ECO:0000256" key="1">
    <source>
        <dbReference type="ARBA" id="ARBA00018517"/>
    </source>
</evidence>
<feature type="region of interest" description="Disordered" evidence="8">
    <location>
        <begin position="34"/>
        <end position="102"/>
    </location>
</feature>
<dbReference type="OrthoDB" id="194443at2759"/>
<dbReference type="InterPro" id="IPR019012">
    <property type="entry name" value="RNA_cap_Gua-N2-MeTrfase"/>
</dbReference>
<dbReference type="InterPro" id="IPR029063">
    <property type="entry name" value="SAM-dependent_MTases_sf"/>
</dbReference>
<protein>
    <recommendedName>
        <fullName evidence="1">Trimethylguanosine synthase</fullName>
    </recommendedName>
    <alternativeName>
        <fullName evidence="7">Cap-specific guanine-N(2) methyltransferase</fullName>
    </alternativeName>
</protein>
<dbReference type="GO" id="GO:0071164">
    <property type="term" value="F:RNA cap trimethylguanosine synthase activity"/>
    <property type="evidence" value="ECO:0007669"/>
    <property type="project" value="TreeGrafter"/>
</dbReference>
<name>A0A061BP08_RHOTO</name>
<accession>A0A061BP08</accession>
<dbReference type="Pfam" id="PF09445">
    <property type="entry name" value="Methyltransf_15"/>
    <property type="match status" value="1"/>
</dbReference>
<evidence type="ECO:0000256" key="3">
    <source>
        <dbReference type="ARBA" id="ARBA00047418"/>
    </source>
</evidence>
<dbReference type="GO" id="GO:0005634">
    <property type="term" value="C:nucleus"/>
    <property type="evidence" value="ECO:0007669"/>
    <property type="project" value="TreeGrafter"/>
</dbReference>
<dbReference type="PANTHER" id="PTHR14741:SF32">
    <property type="entry name" value="TRIMETHYLGUANOSINE SYNTHASE"/>
    <property type="match status" value="1"/>
</dbReference>
<dbReference type="AlphaFoldDB" id="A0A061BP08"/>
<organism evidence="9">
    <name type="scientific">Rhodotorula toruloides</name>
    <name type="common">Yeast</name>
    <name type="synonym">Rhodosporidium toruloides</name>
    <dbReference type="NCBI Taxonomy" id="5286"/>
    <lineage>
        <taxon>Eukaryota</taxon>
        <taxon>Fungi</taxon>
        <taxon>Dikarya</taxon>
        <taxon>Basidiomycota</taxon>
        <taxon>Pucciniomycotina</taxon>
        <taxon>Microbotryomycetes</taxon>
        <taxon>Sporidiobolales</taxon>
        <taxon>Sporidiobolaceae</taxon>
        <taxon>Rhodotorula</taxon>
    </lineage>
</organism>
<feature type="compositionally biased region" description="Polar residues" evidence="8">
    <location>
        <begin position="274"/>
        <end position="284"/>
    </location>
</feature>
<evidence type="ECO:0000256" key="2">
    <source>
        <dbReference type="ARBA" id="ARBA00025783"/>
    </source>
</evidence>
<comment type="catalytic activity">
    <reaction evidence="6">
        <text>a 5'-end (N(7)-methyl 5'-triphosphoguanosine)-ribonucleoside in snRNA + S-adenosyl-L-methionine = a 5'-end (N(2),N(7)-dimethyl 5'-triphosphoguanosine)-ribonucleoside in snRNA + S-adenosyl-L-homocysteine + H(+)</text>
        <dbReference type="Rhea" id="RHEA:78471"/>
        <dbReference type="Rhea" id="RHEA-COMP:19085"/>
        <dbReference type="Rhea" id="RHEA-COMP:19087"/>
        <dbReference type="ChEBI" id="CHEBI:15378"/>
        <dbReference type="ChEBI" id="CHEBI:57856"/>
        <dbReference type="ChEBI" id="CHEBI:59789"/>
        <dbReference type="ChEBI" id="CHEBI:156461"/>
        <dbReference type="ChEBI" id="CHEBI:172880"/>
    </reaction>
    <physiologicalReaction direction="left-to-right" evidence="6">
        <dbReference type="Rhea" id="RHEA:78472"/>
    </physiologicalReaction>
</comment>
<evidence type="ECO:0000256" key="6">
    <source>
        <dbReference type="ARBA" id="ARBA00049075"/>
    </source>
</evidence>
<evidence type="ECO:0000256" key="7">
    <source>
        <dbReference type="ARBA" id="ARBA00049790"/>
    </source>
</evidence>
<dbReference type="CDD" id="cd02440">
    <property type="entry name" value="AdoMet_MTases"/>
    <property type="match status" value="1"/>
</dbReference>
<evidence type="ECO:0000256" key="4">
    <source>
        <dbReference type="ARBA" id="ARBA00048740"/>
    </source>
</evidence>
<evidence type="ECO:0000256" key="8">
    <source>
        <dbReference type="SAM" id="MobiDB-lite"/>
    </source>
</evidence>
<comment type="similarity">
    <text evidence="2">Belongs to the methyltransferase superfamily. Trimethylguanosine synthase family.</text>
</comment>
<proteinExistence type="inferred from homology"/>
<dbReference type="PANTHER" id="PTHR14741">
    <property type="entry name" value="S-ADENOSYLMETHIONINE-DEPENDENT METHYLTRANSFERASE RELATED"/>
    <property type="match status" value="1"/>
</dbReference>
<dbReference type="EMBL" id="LK052955">
    <property type="protein sequence ID" value="CDR48809.1"/>
    <property type="molecule type" value="Genomic_DNA"/>
</dbReference>
<comment type="catalytic activity">
    <reaction evidence="3">
        <text>a 5'-end (N(2),N(7)-dimethyl 5'-triphosphoguanosine)-ribonucleoside in snoRNA + S-adenosyl-L-methionine = a 5'-end (N(2),N(2),N(7)-trimethyl 5'-triphosphoguanosine)-ribonucleoside in snoRNA + S-adenosyl-L-homocysteine + H(+)</text>
        <dbReference type="Rhea" id="RHEA:78507"/>
        <dbReference type="Rhea" id="RHEA-COMP:19088"/>
        <dbReference type="Rhea" id="RHEA-COMP:19090"/>
        <dbReference type="ChEBI" id="CHEBI:15378"/>
        <dbReference type="ChEBI" id="CHEBI:57856"/>
        <dbReference type="ChEBI" id="CHEBI:59789"/>
        <dbReference type="ChEBI" id="CHEBI:167623"/>
        <dbReference type="ChEBI" id="CHEBI:172880"/>
    </reaction>
    <physiologicalReaction direction="left-to-right" evidence="3">
        <dbReference type="Rhea" id="RHEA:78508"/>
    </physiologicalReaction>
</comment>
<sequence>MPVMRHGQRQNAILNSPIVRSFIRPVRAILPTATKTASGGTASTQDGANGADGVDAAGGEADEEGDWLIPTQPMSGSSADVKGKKRAREEDEAGDESEKTAVEYDAAAGTRYGEVVRYTTENLPDELEKYWAQRYRLFSLFDEGCEMDREGWYSVTPENIAAQIAERCRCGVVVDAFCGVGGNAIQFAFTCERVIALDVSPVRLACAAHNARIYGVADRITFILADWVHWTKEYVERLQRGEVKDEDKVEVVFLSPPWGGVDYLSAGNSNDSTALTNGAASTTARPAKKSRRSLLSTSDSVPPTPTPKLPPSSESSSPSAYRLSALAPLPGAELFALARQCTPNVAFYLPRNVDLLELATLPGLKDGEKVEIEEEWMGYKLKAVTAYYGELAVGNGYVQGEEGSGEAED</sequence>
<feature type="compositionally biased region" description="Low complexity" evidence="8">
    <location>
        <begin position="34"/>
        <end position="59"/>
    </location>
</feature>
<comment type="catalytic activity">
    <reaction evidence="4">
        <text>a 5'-end (N(7)-methyl 5'-triphosphoguanosine)-ribonucleoside in snoRNA + S-adenosyl-L-methionine = a 5'-end (N(2),N(7)-dimethyl 5'-triphosphoguanosine)-ribonucleoside in snoRNA + S-adenosyl-L-homocysteine + H(+)</text>
        <dbReference type="Rhea" id="RHEA:78475"/>
        <dbReference type="Rhea" id="RHEA-COMP:19086"/>
        <dbReference type="Rhea" id="RHEA-COMP:19088"/>
        <dbReference type="ChEBI" id="CHEBI:15378"/>
        <dbReference type="ChEBI" id="CHEBI:57856"/>
        <dbReference type="ChEBI" id="CHEBI:59789"/>
        <dbReference type="ChEBI" id="CHEBI:156461"/>
        <dbReference type="ChEBI" id="CHEBI:172880"/>
    </reaction>
    <physiologicalReaction direction="left-to-right" evidence="4">
        <dbReference type="Rhea" id="RHEA:78476"/>
    </physiologicalReaction>
</comment>